<feature type="region of interest" description="Disordered" evidence="1">
    <location>
        <begin position="55"/>
        <end position="81"/>
    </location>
</feature>
<keyword evidence="2" id="KW-1133">Transmembrane helix</keyword>
<keyword evidence="2" id="KW-0812">Transmembrane</keyword>
<organism evidence="4 5">
    <name type="scientific">Malassezia obtusa</name>
    <dbReference type="NCBI Taxonomy" id="76774"/>
    <lineage>
        <taxon>Eukaryota</taxon>
        <taxon>Fungi</taxon>
        <taxon>Dikarya</taxon>
        <taxon>Basidiomycota</taxon>
        <taxon>Ustilaginomycotina</taxon>
        <taxon>Malasseziomycetes</taxon>
        <taxon>Malasseziales</taxon>
        <taxon>Malasseziaceae</taxon>
        <taxon>Malassezia</taxon>
    </lineage>
</organism>
<dbReference type="PANTHER" id="PTHR43267">
    <property type="entry name" value="TRNA THREONYLCARBAMOYLADENOSINE DEHYDRATASE"/>
    <property type="match status" value="1"/>
</dbReference>
<evidence type="ECO:0000259" key="3">
    <source>
        <dbReference type="Pfam" id="PF00899"/>
    </source>
</evidence>
<dbReference type="GO" id="GO:0061504">
    <property type="term" value="P:cyclic threonylcarbamoyladenosine biosynthetic process"/>
    <property type="evidence" value="ECO:0007669"/>
    <property type="project" value="TreeGrafter"/>
</dbReference>
<gene>
    <name evidence="4" type="ORF">MOBT1_000933</name>
</gene>
<dbReference type="SUPFAM" id="SSF69572">
    <property type="entry name" value="Activating enzymes of the ubiquitin-like proteins"/>
    <property type="match status" value="1"/>
</dbReference>
<dbReference type="EMBL" id="CP119934">
    <property type="protein sequence ID" value="WFD02252.1"/>
    <property type="molecule type" value="Genomic_DNA"/>
</dbReference>
<evidence type="ECO:0000256" key="1">
    <source>
        <dbReference type="SAM" id="MobiDB-lite"/>
    </source>
</evidence>
<evidence type="ECO:0000313" key="4">
    <source>
        <dbReference type="EMBL" id="WFD02252.1"/>
    </source>
</evidence>
<dbReference type="Pfam" id="PF00899">
    <property type="entry name" value="ThiF"/>
    <property type="match status" value="1"/>
</dbReference>
<dbReference type="Gene3D" id="3.40.50.720">
    <property type="entry name" value="NAD(P)-binding Rossmann-like Domain"/>
    <property type="match status" value="1"/>
</dbReference>
<protein>
    <recommendedName>
        <fullName evidence="3">THIF-type NAD/FAD binding fold domain-containing protein</fullName>
    </recommendedName>
</protein>
<feature type="region of interest" description="Disordered" evidence="1">
    <location>
        <begin position="458"/>
        <end position="502"/>
    </location>
</feature>
<feature type="region of interest" description="Disordered" evidence="1">
    <location>
        <begin position="276"/>
        <end position="358"/>
    </location>
</feature>
<name>A0AAF0IRA4_9BASI</name>
<dbReference type="InterPro" id="IPR045886">
    <property type="entry name" value="ThiF/MoeB/HesA"/>
</dbReference>
<dbReference type="PANTHER" id="PTHR43267:SF2">
    <property type="entry name" value="TRNA THREONYLCARBAMOYLADENOSINE DEHYDRATASE 1-RELATED"/>
    <property type="match status" value="1"/>
</dbReference>
<feature type="compositionally biased region" description="Polar residues" evidence="1">
    <location>
        <begin position="319"/>
        <end position="337"/>
    </location>
</feature>
<dbReference type="GO" id="GO:0008641">
    <property type="term" value="F:ubiquitin-like modifier activating enzyme activity"/>
    <property type="evidence" value="ECO:0007669"/>
    <property type="project" value="InterPro"/>
</dbReference>
<dbReference type="GO" id="GO:0061503">
    <property type="term" value="F:tRNA threonylcarbamoyladenosine dehydratase"/>
    <property type="evidence" value="ECO:0007669"/>
    <property type="project" value="TreeGrafter"/>
</dbReference>
<accession>A0AAF0IRA4</accession>
<dbReference type="CDD" id="cd00755">
    <property type="entry name" value="YgdL_like"/>
    <property type="match status" value="1"/>
</dbReference>
<reference evidence="4" key="1">
    <citation type="submission" date="2023-03" db="EMBL/GenBank/DDBJ databases">
        <title>Mating type loci evolution in Malassezia.</title>
        <authorList>
            <person name="Coelho M.A."/>
        </authorList>
    </citation>
    <scope>NUCLEOTIDE SEQUENCE</scope>
    <source>
        <strain evidence="4">CBS 7876</strain>
    </source>
</reference>
<keyword evidence="5" id="KW-1185">Reference proteome</keyword>
<evidence type="ECO:0000313" key="5">
    <source>
        <dbReference type="Proteomes" id="UP001214603"/>
    </source>
</evidence>
<dbReference type="AlphaFoldDB" id="A0AAF0IRA4"/>
<feature type="compositionally biased region" description="Basic and acidic residues" evidence="1">
    <location>
        <begin position="285"/>
        <end position="297"/>
    </location>
</feature>
<feature type="transmembrane region" description="Helical" evidence="2">
    <location>
        <begin position="117"/>
        <end position="135"/>
    </location>
</feature>
<proteinExistence type="predicted"/>
<dbReference type="GO" id="GO:0005741">
    <property type="term" value="C:mitochondrial outer membrane"/>
    <property type="evidence" value="ECO:0007669"/>
    <property type="project" value="TreeGrafter"/>
</dbReference>
<evidence type="ECO:0000256" key="2">
    <source>
        <dbReference type="SAM" id="Phobius"/>
    </source>
</evidence>
<dbReference type="Proteomes" id="UP001214603">
    <property type="component" value="Chromosome 1"/>
</dbReference>
<sequence length="597" mass="65367">MTEGAAGCGASPRALLLGAVALGSSLATLASILSYQHIARRARRRALAERVKHDAQIESSSLPDLPAQAPESTASSVHEDAAPPSGIAFDDSLIREQLSRNYSFLGEEGMAAVRRSFVVVVGAGGVGSWAALMLLRSGVSHIRLIDFDQVSLSSLNRHACATLADVGRPKVVCCAQFFQKIAPWARVEACVDLFRADAADRLLDGRPTYVVDAIDNLETKVDLLSYCYKHDLRVFSSMGAGAKADPSRIQISDISTTVEDPLARVVRRELRAAGVPPIPGVISEPAKDPGAKKEGKNAAKGAGAKKGGTKPDQPPARPQRSTSGTSDTSDAFRTPESSPERPSKPQAPVRAPPAPQYTEDDFYQEWKVPCVYSTEKSDVRLLPLSEEEMEKGDVAELAAFDDFRVRILPVLGPLPAMFGLAAATYILCDLAHHRMEPLAVKGRRKLYEKLFADLNVTESRYPSPPPDETHRAPANRKPLTDDDIPPTYRASAPSEKGPPPKVRIPFSVNDCAYVFEEMFRGRTVVPPFETLATGQLMRWDPTRPLDYNNVVLFSRKQAREHEQVLKEKSDPAAFWGPKVTAMVQRRMAEEKRMSHWR</sequence>
<feature type="domain" description="THIF-type NAD/FAD binding fold" evidence="3">
    <location>
        <begin position="99"/>
        <end position="447"/>
    </location>
</feature>
<feature type="transmembrane region" description="Helical" evidence="2">
    <location>
        <begin position="14"/>
        <end position="35"/>
    </location>
</feature>
<dbReference type="InterPro" id="IPR035985">
    <property type="entry name" value="Ubiquitin-activating_enz"/>
</dbReference>
<keyword evidence="2" id="KW-0472">Membrane</keyword>
<dbReference type="InterPro" id="IPR000594">
    <property type="entry name" value="ThiF_NAD_FAD-bd"/>
</dbReference>